<gene>
    <name evidence="5" type="ORF">BDN70DRAFT_990977</name>
</gene>
<evidence type="ECO:0000256" key="3">
    <source>
        <dbReference type="ARBA" id="ARBA00023242"/>
    </source>
</evidence>
<accession>A0A9P5Z8L8</accession>
<evidence type="ECO:0000256" key="2">
    <source>
        <dbReference type="ARBA" id="ARBA00022833"/>
    </source>
</evidence>
<name>A0A9P5Z8L8_9AGAR</name>
<dbReference type="OrthoDB" id="2965800at2759"/>
<dbReference type="GO" id="GO:0005634">
    <property type="term" value="C:nucleus"/>
    <property type="evidence" value="ECO:0007669"/>
    <property type="project" value="UniProtKB-SubCell"/>
</dbReference>
<dbReference type="CDD" id="cd21075">
    <property type="entry name" value="DBD_XPA-like"/>
    <property type="match status" value="1"/>
</dbReference>
<dbReference type="InterPro" id="IPR037129">
    <property type="entry name" value="XPA_sf"/>
</dbReference>
<keyword evidence="6" id="KW-1185">Reference proteome</keyword>
<comment type="caution">
    <text evidence="5">The sequence shown here is derived from an EMBL/GenBank/DDBJ whole genome shotgun (WGS) entry which is preliminary data.</text>
</comment>
<dbReference type="AlphaFoldDB" id="A0A9P5Z8L8"/>
<proteinExistence type="predicted"/>
<dbReference type="InterPro" id="IPR009061">
    <property type="entry name" value="DNA-bd_dom_put_sf"/>
</dbReference>
<dbReference type="Proteomes" id="UP000807469">
    <property type="component" value="Unassembled WGS sequence"/>
</dbReference>
<evidence type="ECO:0000256" key="4">
    <source>
        <dbReference type="SAM" id="MobiDB-lite"/>
    </source>
</evidence>
<protein>
    <submittedName>
        <fullName evidence="5">Uncharacterized protein</fullName>
    </submittedName>
</protein>
<sequence length="357" mass="40553">MPKVATPKSSPAKRAHAAGSSPTKSASRKKKTVEVQDRATWRSSRIPPNTTITKGIAMGNYHLNNNEMKGLKFDENQTVKRIAGKDQLVAMYLYQERDVELKAWEKYGGPDSFENFLKDKMAKYYAKHGTVPKKPFPKPDTYILAGDPMASGGVYILQRPKNMPSREMATPKLLQIKAQMEARGQKWLWDAVNEAISDRECECDMFYEANIGRRGREELMTDALYLKYPPRPAFPPPSDSASFAALKNLLEQAASAESRRSAFDGGKGLEVHEDGFTGYTSVTWRDRYMTDVYDHLDAVKAEHGADGWKMARWIVYDKYVECNVGGFTCEYEGGGWELEDTASFWLHDWRLPQYRQV</sequence>
<evidence type="ECO:0000313" key="5">
    <source>
        <dbReference type="EMBL" id="KAF9482623.1"/>
    </source>
</evidence>
<keyword evidence="3" id="KW-0539">Nucleus</keyword>
<reference evidence="5" key="1">
    <citation type="submission" date="2020-11" db="EMBL/GenBank/DDBJ databases">
        <authorList>
            <consortium name="DOE Joint Genome Institute"/>
            <person name="Ahrendt S."/>
            <person name="Riley R."/>
            <person name="Andreopoulos W."/>
            <person name="Labutti K."/>
            <person name="Pangilinan J."/>
            <person name="Ruiz-Duenas F.J."/>
            <person name="Barrasa J.M."/>
            <person name="Sanchez-Garcia M."/>
            <person name="Camarero S."/>
            <person name="Miyauchi S."/>
            <person name="Serrano A."/>
            <person name="Linde D."/>
            <person name="Babiker R."/>
            <person name="Drula E."/>
            <person name="Ayuso-Fernandez I."/>
            <person name="Pacheco R."/>
            <person name="Padilla G."/>
            <person name="Ferreira P."/>
            <person name="Barriuso J."/>
            <person name="Kellner H."/>
            <person name="Castanera R."/>
            <person name="Alfaro M."/>
            <person name="Ramirez L."/>
            <person name="Pisabarro A.G."/>
            <person name="Kuo A."/>
            <person name="Tritt A."/>
            <person name="Lipzen A."/>
            <person name="He G."/>
            <person name="Yan M."/>
            <person name="Ng V."/>
            <person name="Cullen D."/>
            <person name="Martin F."/>
            <person name="Rosso M.-N."/>
            <person name="Henrissat B."/>
            <person name="Hibbett D."/>
            <person name="Martinez A.T."/>
            <person name="Grigoriev I.V."/>
        </authorList>
    </citation>
    <scope>NUCLEOTIDE SEQUENCE</scope>
    <source>
        <strain evidence="5">CIRM-BRFM 674</strain>
    </source>
</reference>
<dbReference type="EMBL" id="MU155163">
    <property type="protein sequence ID" value="KAF9482623.1"/>
    <property type="molecule type" value="Genomic_DNA"/>
</dbReference>
<comment type="subcellular location">
    <subcellularLocation>
        <location evidence="1">Nucleus</location>
    </subcellularLocation>
</comment>
<organism evidence="5 6">
    <name type="scientific">Pholiota conissans</name>
    <dbReference type="NCBI Taxonomy" id="109636"/>
    <lineage>
        <taxon>Eukaryota</taxon>
        <taxon>Fungi</taxon>
        <taxon>Dikarya</taxon>
        <taxon>Basidiomycota</taxon>
        <taxon>Agaricomycotina</taxon>
        <taxon>Agaricomycetes</taxon>
        <taxon>Agaricomycetidae</taxon>
        <taxon>Agaricales</taxon>
        <taxon>Agaricineae</taxon>
        <taxon>Strophariaceae</taxon>
        <taxon>Pholiota</taxon>
    </lineage>
</organism>
<evidence type="ECO:0000256" key="1">
    <source>
        <dbReference type="ARBA" id="ARBA00004123"/>
    </source>
</evidence>
<dbReference type="Gene3D" id="3.90.530.10">
    <property type="entry name" value="XPA C-terminal domain"/>
    <property type="match status" value="1"/>
</dbReference>
<keyword evidence="2" id="KW-0862">Zinc</keyword>
<dbReference type="SUPFAM" id="SSF46955">
    <property type="entry name" value="Putative DNA-binding domain"/>
    <property type="match status" value="1"/>
</dbReference>
<feature type="region of interest" description="Disordered" evidence="4">
    <location>
        <begin position="1"/>
        <end position="48"/>
    </location>
</feature>
<evidence type="ECO:0000313" key="6">
    <source>
        <dbReference type="Proteomes" id="UP000807469"/>
    </source>
</evidence>